<evidence type="ECO:0000313" key="1">
    <source>
        <dbReference type="EMBL" id="MBK0378426.1"/>
    </source>
</evidence>
<name>A0A934UM16_9SPHI</name>
<reference evidence="1" key="1">
    <citation type="submission" date="2020-12" db="EMBL/GenBank/DDBJ databases">
        <title>Bacterial novel species Mucilaginibacter sp. SD-g isolated from soil.</title>
        <authorList>
            <person name="Jung H.-Y."/>
        </authorList>
    </citation>
    <scope>NUCLEOTIDE SEQUENCE</scope>
    <source>
        <strain evidence="1">SD-g</strain>
    </source>
</reference>
<dbReference type="RefSeq" id="WP_200064204.1">
    <property type="nucleotide sequence ID" value="NZ_JAEHFW010000001.1"/>
</dbReference>
<evidence type="ECO:0000313" key="2">
    <source>
        <dbReference type="Proteomes" id="UP000613193"/>
    </source>
</evidence>
<dbReference type="AlphaFoldDB" id="A0A934UM16"/>
<comment type="caution">
    <text evidence="1">The sequence shown here is derived from an EMBL/GenBank/DDBJ whole genome shotgun (WGS) entry which is preliminary data.</text>
</comment>
<protein>
    <submittedName>
        <fullName evidence="1">Uncharacterized protein</fullName>
    </submittedName>
</protein>
<dbReference type="EMBL" id="JAEHFW010000001">
    <property type="protein sequence ID" value="MBK0378426.1"/>
    <property type="molecule type" value="Genomic_DNA"/>
</dbReference>
<keyword evidence="2" id="KW-1185">Reference proteome</keyword>
<sequence>MLTYRKPKKLIALFLLGAFLLNMVGDIAVHQYLVYKSDRFFNHQTSKGLYKANDLTEVRLPVSMPGVSDWAGYEMLSGEVRFADAAYNYVGMKMTHNAIYLLCVPNYKTTKLSGRNIIHAENMEHPPVQSKQRVPFNKLSMLSYFKLDVSSYEFTLHYSYTPLKMRHTDDDQIFRNNDIPEQPPQAGC</sequence>
<dbReference type="Proteomes" id="UP000613193">
    <property type="component" value="Unassembled WGS sequence"/>
</dbReference>
<proteinExistence type="predicted"/>
<organism evidence="1 2">
    <name type="scientific">Mucilaginibacter segetis</name>
    <dbReference type="NCBI Taxonomy" id="2793071"/>
    <lineage>
        <taxon>Bacteria</taxon>
        <taxon>Pseudomonadati</taxon>
        <taxon>Bacteroidota</taxon>
        <taxon>Sphingobacteriia</taxon>
        <taxon>Sphingobacteriales</taxon>
        <taxon>Sphingobacteriaceae</taxon>
        <taxon>Mucilaginibacter</taxon>
    </lineage>
</organism>
<gene>
    <name evidence="1" type="ORF">I5M19_03855</name>
</gene>
<accession>A0A934UM16</accession>